<evidence type="ECO:0000313" key="3">
    <source>
        <dbReference type="Proteomes" id="UP000283630"/>
    </source>
</evidence>
<evidence type="ECO:0000259" key="1">
    <source>
        <dbReference type="Pfam" id="PF05076"/>
    </source>
</evidence>
<comment type="caution">
    <text evidence="2">The sequence shown here is derived from an EMBL/GenBank/DDBJ whole genome shotgun (WGS) entry which is preliminary data.</text>
</comment>
<dbReference type="EMBL" id="QRWH01000008">
    <property type="protein sequence ID" value="RGT08496.1"/>
    <property type="molecule type" value="Genomic_DNA"/>
</dbReference>
<dbReference type="SUPFAM" id="SSF160424">
    <property type="entry name" value="BH3703-like"/>
    <property type="match status" value="1"/>
</dbReference>
<dbReference type="InterPro" id="IPR006728">
    <property type="entry name" value="YezG-like"/>
</dbReference>
<dbReference type="AlphaFoldDB" id="A0A412MCI8"/>
<dbReference type="InterPro" id="IPR036170">
    <property type="entry name" value="YezG-like_sf"/>
</dbReference>
<evidence type="ECO:0000313" key="2">
    <source>
        <dbReference type="EMBL" id="RGT08496.1"/>
    </source>
</evidence>
<dbReference type="RefSeq" id="WP_118145329.1">
    <property type="nucleotide sequence ID" value="NZ_QRWH01000008.1"/>
</dbReference>
<reference evidence="2 3" key="1">
    <citation type="submission" date="2018-08" db="EMBL/GenBank/DDBJ databases">
        <title>A genome reference for cultivated species of the human gut microbiota.</title>
        <authorList>
            <person name="Zou Y."/>
            <person name="Xue W."/>
            <person name="Luo G."/>
        </authorList>
    </citation>
    <scope>NUCLEOTIDE SEQUENCE [LARGE SCALE GENOMIC DNA]</scope>
    <source>
        <strain evidence="2 3">AF19-4AC</strain>
    </source>
</reference>
<gene>
    <name evidence="2" type="ORF">DWX53_09925</name>
</gene>
<accession>A0A412MCI8</accession>
<proteinExistence type="predicted"/>
<name>A0A412MCI8_9FIRM</name>
<dbReference type="Gene3D" id="3.30.500.20">
    <property type="entry name" value="BH3703-like domains"/>
    <property type="match status" value="1"/>
</dbReference>
<dbReference type="Pfam" id="PF05076">
    <property type="entry name" value="SUFU"/>
    <property type="match status" value="1"/>
</dbReference>
<dbReference type="Proteomes" id="UP000283630">
    <property type="component" value="Unassembled WGS sequence"/>
</dbReference>
<dbReference type="InterPro" id="IPR020941">
    <property type="entry name" value="SUFU-like_domain"/>
</dbReference>
<protein>
    <submittedName>
        <fullName evidence="2">DUF600 family protein</fullName>
    </submittedName>
</protein>
<organism evidence="2 3">
    <name type="scientific">Dorea formicigenerans</name>
    <dbReference type="NCBI Taxonomy" id="39486"/>
    <lineage>
        <taxon>Bacteria</taxon>
        <taxon>Bacillati</taxon>
        <taxon>Bacillota</taxon>
        <taxon>Clostridia</taxon>
        <taxon>Lachnospirales</taxon>
        <taxon>Lachnospiraceae</taxon>
        <taxon>Dorea</taxon>
    </lineage>
</organism>
<sequence length="378" mass="44052">MGFFDKFKKKETKIENEPEHFLYSEEALDRYEAFISEQFGEYEQVFHEIVSPDIHLDIIIVPPTEKNNYYKLITMGMGAYGMNVPDNLREYELERAELVLYLPPTWNIKSEKEEDYWPIQQLKIIARLPIEYNSWVGSGHTISGSEENEPYAENTGFGSIMLINALNSDFGELDLRIEGVGKINFYQLFPLYQEELEYKKEHGANELLEKFSDDDIMPIVNISRKNYGLNTDNDIENELAELYNKLANLIASTCPKNWEEFHYLGEVENGKKSWSSTFYVKEADSGNYVKGLDFAAVSDQCINAMDTILLQIYECFMKNDYKPWEQLSLSVKNTGDFDVKYQYDVMEKSEYGQAERETIWAYETFGWKPGNSPFLMNI</sequence>
<feature type="domain" description="Suppressor of fused-like" evidence="1">
    <location>
        <begin position="54"/>
        <end position="225"/>
    </location>
</feature>
<dbReference type="Pfam" id="PF04634">
    <property type="entry name" value="YezG-like"/>
    <property type="match status" value="1"/>
</dbReference>